<dbReference type="PROSITE" id="PS50994">
    <property type="entry name" value="INTEGRASE"/>
    <property type="match status" value="1"/>
</dbReference>
<accession>A0A6L9G686</accession>
<dbReference type="Proteomes" id="UP000477543">
    <property type="component" value="Unassembled WGS sequence"/>
</dbReference>
<gene>
    <name evidence="4" type="ORF">GT020_14530</name>
</gene>
<feature type="compositionally biased region" description="Basic and acidic residues" evidence="2">
    <location>
        <begin position="301"/>
        <end position="316"/>
    </location>
</feature>
<evidence type="ECO:0000313" key="5">
    <source>
        <dbReference type="Proteomes" id="UP000477543"/>
    </source>
</evidence>
<dbReference type="Pfam" id="PF22483">
    <property type="entry name" value="Mu-transpos_C_2"/>
    <property type="match status" value="1"/>
</dbReference>
<dbReference type="SUPFAM" id="SSF53098">
    <property type="entry name" value="Ribonuclease H-like"/>
    <property type="match status" value="1"/>
</dbReference>
<evidence type="ECO:0000256" key="1">
    <source>
        <dbReference type="ARBA" id="ARBA00009277"/>
    </source>
</evidence>
<evidence type="ECO:0000313" key="4">
    <source>
        <dbReference type="EMBL" id="NAZ17271.1"/>
    </source>
</evidence>
<name>A0A6L9G686_9MICC</name>
<dbReference type="PANTHER" id="PTHR35004:SF8">
    <property type="entry name" value="TRANSPOSASE RV3428C-RELATED"/>
    <property type="match status" value="1"/>
</dbReference>
<protein>
    <submittedName>
        <fullName evidence="4">IS21 family transposase</fullName>
    </submittedName>
</protein>
<evidence type="ECO:0000259" key="3">
    <source>
        <dbReference type="PROSITE" id="PS50994"/>
    </source>
</evidence>
<dbReference type="Gene3D" id="3.30.420.10">
    <property type="entry name" value="Ribonuclease H-like superfamily/Ribonuclease H"/>
    <property type="match status" value="1"/>
</dbReference>
<feature type="domain" description="Integrase catalytic" evidence="3">
    <location>
        <begin position="1"/>
        <end position="110"/>
    </location>
</feature>
<dbReference type="InterPro" id="IPR001584">
    <property type="entry name" value="Integrase_cat-core"/>
</dbReference>
<feature type="region of interest" description="Disordered" evidence="2">
    <location>
        <begin position="291"/>
        <end position="316"/>
    </location>
</feature>
<dbReference type="InterPro" id="IPR054353">
    <property type="entry name" value="IstA-like_C"/>
</dbReference>
<dbReference type="InterPro" id="IPR012337">
    <property type="entry name" value="RNaseH-like_sf"/>
</dbReference>
<dbReference type="InterPro" id="IPR036397">
    <property type="entry name" value="RNaseH_sf"/>
</dbReference>
<dbReference type="EMBL" id="WYDN01000015">
    <property type="protein sequence ID" value="NAZ17271.1"/>
    <property type="molecule type" value="Genomic_DNA"/>
</dbReference>
<dbReference type="GO" id="GO:0003676">
    <property type="term" value="F:nucleic acid binding"/>
    <property type="evidence" value="ECO:0007669"/>
    <property type="project" value="InterPro"/>
</dbReference>
<dbReference type="RefSeq" id="WP_161449754.1">
    <property type="nucleotide sequence ID" value="NZ_WYDN01000015.1"/>
</dbReference>
<dbReference type="AlphaFoldDB" id="A0A6L9G686"/>
<organism evidence="4 5">
    <name type="scientific">Glutamicibacter soli</name>
    <dbReference type="NCBI Taxonomy" id="453836"/>
    <lineage>
        <taxon>Bacteria</taxon>
        <taxon>Bacillati</taxon>
        <taxon>Actinomycetota</taxon>
        <taxon>Actinomycetes</taxon>
        <taxon>Micrococcales</taxon>
        <taxon>Micrococcaceae</taxon>
        <taxon>Glutamicibacter</taxon>
    </lineage>
</organism>
<evidence type="ECO:0000256" key="2">
    <source>
        <dbReference type="SAM" id="MobiDB-lite"/>
    </source>
</evidence>
<sequence length="350" mass="39191">MIIPDNASTASNTISRYENVREVNQSYSVFLEHYQTAAVPTEPYRPQHKGNVESGVQVVTNWIIHYLDDQRFASMDDLNDAVAERVEWLNERTPFRGEPRSRRQWFEEDERHKLMDLPEQRWQQVDWRKAKVSPDWHLMVDTIKYSVPSSYAGQGVDVRIIGEQVAVMAGGLVIAEHARGTRRYSYVTNPGHAPAGYQDTSLLWTRAYFLRQASKIGPGTVEAITRLLDRKKIEAQGFRSCMNILALGKGMNRSLLERACQDLCADPRTSISYTALKHRLTVLRAEANARPTVADSAVENPARKEAESRSAASRRDTSKAYLAGAGAFSLAALAGSNSEATSMQQGADNE</sequence>
<dbReference type="PANTHER" id="PTHR35004">
    <property type="entry name" value="TRANSPOSASE RV3428C-RELATED"/>
    <property type="match status" value="1"/>
</dbReference>
<dbReference type="GO" id="GO:0015074">
    <property type="term" value="P:DNA integration"/>
    <property type="evidence" value="ECO:0007669"/>
    <property type="project" value="InterPro"/>
</dbReference>
<proteinExistence type="inferred from homology"/>
<comment type="similarity">
    <text evidence="1">Belongs to the transposase IS21/IS408/IS1162 family.</text>
</comment>
<comment type="caution">
    <text evidence="4">The sequence shown here is derived from an EMBL/GenBank/DDBJ whole genome shotgun (WGS) entry which is preliminary data.</text>
</comment>
<reference evidence="4 5" key="1">
    <citation type="submission" date="2020-01" db="EMBL/GenBank/DDBJ databases">
        <title>Glutamicibacter soli M275.</title>
        <authorList>
            <person name="Meng X."/>
        </authorList>
    </citation>
    <scope>NUCLEOTIDE SEQUENCE [LARGE SCALE GENOMIC DNA]</scope>
    <source>
        <strain evidence="4 5">M275</strain>
    </source>
</reference>